<comment type="caution">
    <text evidence="2">The sequence shown here is derived from an EMBL/GenBank/DDBJ whole genome shotgun (WGS) entry which is preliminary data.</text>
</comment>
<evidence type="ECO:0000313" key="2">
    <source>
        <dbReference type="EMBL" id="NWB83366.1"/>
    </source>
</evidence>
<dbReference type="NCBIfam" id="TIGR03165">
    <property type="entry name" value="F1F0_chp_2"/>
    <property type="match status" value="1"/>
</dbReference>
<dbReference type="AlphaFoldDB" id="A0A7Y7WKY9"/>
<keyword evidence="1" id="KW-0812">Transmembrane</keyword>
<dbReference type="RefSeq" id="WP_152740783.1">
    <property type="nucleotide sequence ID" value="NZ_JACAQA010000002.1"/>
</dbReference>
<evidence type="ECO:0000256" key="1">
    <source>
        <dbReference type="SAM" id="Phobius"/>
    </source>
</evidence>
<keyword evidence="1" id="KW-1133">Transmembrane helix</keyword>
<name>A0A7Y7WKY9_9PSED</name>
<accession>A0A7Y7WKY9</accession>
<gene>
    <name evidence="2" type="ORF">HX830_00605</name>
</gene>
<feature type="transmembrane region" description="Helical" evidence="1">
    <location>
        <begin position="38"/>
        <end position="58"/>
    </location>
</feature>
<evidence type="ECO:0008006" key="4">
    <source>
        <dbReference type="Google" id="ProtNLM"/>
    </source>
</evidence>
<proteinExistence type="predicted"/>
<dbReference type="InterPro" id="IPR017581">
    <property type="entry name" value="AtpR-like"/>
</dbReference>
<feature type="transmembrane region" description="Helical" evidence="1">
    <location>
        <begin position="6"/>
        <end position="26"/>
    </location>
</feature>
<sequence>MNELNLLAPLLAGVVLGVVFFGGLWWTVRRAMASPWVGLWFFASLLVRTTIVLVGLYLACGDTWQRWLAALSGFVVARLLIMRLSRPAVVNLEGDHAP</sequence>
<dbReference type="Pfam" id="PF12966">
    <property type="entry name" value="AtpR"/>
    <property type="match status" value="1"/>
</dbReference>
<dbReference type="EMBL" id="JACAQA010000002">
    <property type="protein sequence ID" value="NWB83366.1"/>
    <property type="molecule type" value="Genomic_DNA"/>
</dbReference>
<organism evidence="2 3">
    <name type="scientific">Pseudomonas gingeri</name>
    <dbReference type="NCBI Taxonomy" id="117681"/>
    <lineage>
        <taxon>Bacteria</taxon>
        <taxon>Pseudomonadati</taxon>
        <taxon>Pseudomonadota</taxon>
        <taxon>Gammaproteobacteria</taxon>
        <taxon>Pseudomonadales</taxon>
        <taxon>Pseudomonadaceae</taxon>
        <taxon>Pseudomonas</taxon>
    </lineage>
</organism>
<protein>
    <recommendedName>
        <fullName evidence="4">F1/F0 ATPase, subunit 2</fullName>
    </recommendedName>
</protein>
<dbReference type="Proteomes" id="UP000522864">
    <property type="component" value="Unassembled WGS sequence"/>
</dbReference>
<reference evidence="2 3" key="1">
    <citation type="submission" date="2020-04" db="EMBL/GenBank/DDBJ databases">
        <title>Molecular characterization of pseudomonads from Agaricus bisporus reveal novel blotch 2 pathogens in Western Europe.</title>
        <authorList>
            <person name="Taparia T."/>
            <person name="Krijger M."/>
            <person name="Haynes E."/>
            <person name="Elpinstone J.G."/>
            <person name="Noble R."/>
            <person name="Van Der Wolf J."/>
        </authorList>
    </citation>
    <scope>NUCLEOTIDE SEQUENCE [LARGE SCALE GENOMIC DNA]</scope>
    <source>
        <strain evidence="2 3">G9001</strain>
    </source>
</reference>
<keyword evidence="1" id="KW-0472">Membrane</keyword>
<evidence type="ECO:0000313" key="3">
    <source>
        <dbReference type="Proteomes" id="UP000522864"/>
    </source>
</evidence>